<dbReference type="PANTHER" id="PTHR33050">
    <property type="entry name" value="REVERSE TRANSCRIPTASE DOMAIN-CONTAINING PROTEIN"/>
    <property type="match status" value="1"/>
</dbReference>
<dbReference type="GO" id="GO:0071897">
    <property type="term" value="P:DNA biosynthetic process"/>
    <property type="evidence" value="ECO:0007669"/>
    <property type="project" value="UniProtKB-ARBA"/>
</dbReference>
<dbReference type="InterPro" id="IPR000477">
    <property type="entry name" value="RT_dom"/>
</dbReference>
<dbReference type="InterPro" id="IPR043502">
    <property type="entry name" value="DNA/RNA_pol_sf"/>
</dbReference>
<dbReference type="Proteomes" id="UP000007266">
    <property type="component" value="Unassembled WGS sequence"/>
</dbReference>
<dbReference type="Gene3D" id="3.30.70.270">
    <property type="match status" value="1"/>
</dbReference>
<sequence>MADELRTAKSAERLAKDLKAPCSTSQNQHRFSKSEGRCFKPKEPDSSTESRTEVNRALLSENVQKVVQVSSTTQAGRLKDFASKWCEITNNQVILNWIKGYTIPFQHQPRQAKRLVNQKFSNTESKTIIECLQALMTQGAVKKCIPTSNQFISPFFLVKKPNGSERFILNLKHLNRFLKPPHFKMEDSRTVTKLIKENIFMATIDLKDAYFLLPIRKSDRKYIRFKFREQLYEFTCMPFGLSTAPYAFTKLMKPVTSFLRIHNIVCVVYLDDFLIFGKSEQSCQNNVKTVITLLQNLGFIINFEKSNCQPSQRCKFLGFVFDSVKMRISLPREKWIGQTHPLADSLTLMAGIVSGKRINKEVSQKKQ</sequence>
<evidence type="ECO:0000313" key="3">
    <source>
        <dbReference type="EMBL" id="KXZ75618.1"/>
    </source>
</evidence>
<dbReference type="STRING" id="7070.A0A139W8L4"/>
<name>A0A139W8L4_TRICA</name>
<feature type="domain" description="Reverse transcriptase" evidence="2">
    <location>
        <begin position="139"/>
        <end position="321"/>
    </location>
</feature>
<dbReference type="InterPro" id="IPR043128">
    <property type="entry name" value="Rev_trsase/Diguanyl_cyclase"/>
</dbReference>
<feature type="region of interest" description="Disordered" evidence="1">
    <location>
        <begin position="1"/>
        <end position="51"/>
    </location>
</feature>
<dbReference type="AlphaFoldDB" id="A0A139W8L4"/>
<evidence type="ECO:0000313" key="4">
    <source>
        <dbReference type="Proteomes" id="UP000007266"/>
    </source>
</evidence>
<reference evidence="3 4" key="1">
    <citation type="journal article" date="2008" name="Nature">
        <title>The genome of the model beetle and pest Tribolium castaneum.</title>
        <authorList>
            <consortium name="Tribolium Genome Sequencing Consortium"/>
            <person name="Richards S."/>
            <person name="Gibbs R.A."/>
            <person name="Weinstock G.M."/>
            <person name="Brown S.J."/>
            <person name="Denell R."/>
            <person name="Beeman R.W."/>
            <person name="Gibbs R."/>
            <person name="Beeman R.W."/>
            <person name="Brown S.J."/>
            <person name="Bucher G."/>
            <person name="Friedrich M."/>
            <person name="Grimmelikhuijzen C.J."/>
            <person name="Klingler M."/>
            <person name="Lorenzen M."/>
            <person name="Richards S."/>
            <person name="Roth S."/>
            <person name="Schroder R."/>
            <person name="Tautz D."/>
            <person name="Zdobnov E.M."/>
            <person name="Muzny D."/>
            <person name="Gibbs R.A."/>
            <person name="Weinstock G.M."/>
            <person name="Attaway T."/>
            <person name="Bell S."/>
            <person name="Buhay C.J."/>
            <person name="Chandrabose M.N."/>
            <person name="Chavez D."/>
            <person name="Clerk-Blankenburg K.P."/>
            <person name="Cree A."/>
            <person name="Dao M."/>
            <person name="Davis C."/>
            <person name="Chacko J."/>
            <person name="Dinh H."/>
            <person name="Dugan-Rocha S."/>
            <person name="Fowler G."/>
            <person name="Garner T.T."/>
            <person name="Garnes J."/>
            <person name="Gnirke A."/>
            <person name="Hawes A."/>
            <person name="Hernandez J."/>
            <person name="Hines S."/>
            <person name="Holder M."/>
            <person name="Hume J."/>
            <person name="Jhangiani S.N."/>
            <person name="Joshi V."/>
            <person name="Khan Z.M."/>
            <person name="Jackson L."/>
            <person name="Kovar C."/>
            <person name="Kowis A."/>
            <person name="Lee S."/>
            <person name="Lewis L.R."/>
            <person name="Margolis J."/>
            <person name="Morgan M."/>
            <person name="Nazareth L.V."/>
            <person name="Nguyen N."/>
            <person name="Okwuonu G."/>
            <person name="Parker D."/>
            <person name="Richards S."/>
            <person name="Ruiz S.J."/>
            <person name="Santibanez J."/>
            <person name="Savard J."/>
            <person name="Scherer S.E."/>
            <person name="Schneider B."/>
            <person name="Sodergren E."/>
            <person name="Tautz D."/>
            <person name="Vattahil S."/>
            <person name="Villasana D."/>
            <person name="White C.S."/>
            <person name="Wright R."/>
            <person name="Park Y."/>
            <person name="Beeman R.W."/>
            <person name="Lord J."/>
            <person name="Oppert B."/>
            <person name="Lorenzen M."/>
            <person name="Brown S."/>
            <person name="Wang L."/>
            <person name="Savard J."/>
            <person name="Tautz D."/>
            <person name="Richards S."/>
            <person name="Weinstock G."/>
            <person name="Gibbs R.A."/>
            <person name="Liu Y."/>
            <person name="Worley K."/>
            <person name="Weinstock G."/>
            <person name="Elsik C.G."/>
            <person name="Reese J.T."/>
            <person name="Elhaik E."/>
            <person name="Landan G."/>
            <person name="Graur D."/>
            <person name="Arensburger P."/>
            <person name="Atkinson P."/>
            <person name="Beeman R.W."/>
            <person name="Beidler J."/>
            <person name="Brown S.J."/>
            <person name="Demuth J.P."/>
            <person name="Drury D.W."/>
            <person name="Du Y.Z."/>
            <person name="Fujiwara H."/>
            <person name="Lorenzen M."/>
            <person name="Maselli V."/>
            <person name="Osanai M."/>
            <person name="Park Y."/>
            <person name="Robertson H.M."/>
            <person name="Tu Z."/>
            <person name="Wang J.J."/>
            <person name="Wang S."/>
            <person name="Richards S."/>
            <person name="Song H."/>
            <person name="Zhang L."/>
            <person name="Sodergren E."/>
            <person name="Werner D."/>
            <person name="Stanke M."/>
            <person name="Morgenstern B."/>
            <person name="Solovyev V."/>
            <person name="Kosarev P."/>
            <person name="Brown G."/>
            <person name="Chen H.C."/>
            <person name="Ermolaeva O."/>
            <person name="Hlavina W."/>
            <person name="Kapustin Y."/>
            <person name="Kiryutin B."/>
            <person name="Kitts P."/>
            <person name="Maglott D."/>
            <person name="Pruitt K."/>
            <person name="Sapojnikov V."/>
            <person name="Souvorov A."/>
            <person name="Mackey A.J."/>
            <person name="Waterhouse R.M."/>
            <person name="Wyder S."/>
            <person name="Zdobnov E.M."/>
            <person name="Zdobnov E.M."/>
            <person name="Wyder S."/>
            <person name="Kriventseva E.V."/>
            <person name="Kadowaki T."/>
            <person name="Bork P."/>
            <person name="Aranda M."/>
            <person name="Bao R."/>
            <person name="Beermann A."/>
            <person name="Berns N."/>
            <person name="Bolognesi R."/>
            <person name="Bonneton F."/>
            <person name="Bopp D."/>
            <person name="Brown S.J."/>
            <person name="Bucher G."/>
            <person name="Butts T."/>
            <person name="Chaumot A."/>
            <person name="Denell R.E."/>
            <person name="Ferrier D.E."/>
            <person name="Friedrich M."/>
            <person name="Gordon C.M."/>
            <person name="Jindra M."/>
            <person name="Klingler M."/>
            <person name="Lan Q."/>
            <person name="Lattorff H.M."/>
            <person name="Laudet V."/>
            <person name="von Levetsow C."/>
            <person name="Liu Z."/>
            <person name="Lutz R."/>
            <person name="Lynch J.A."/>
            <person name="da Fonseca R.N."/>
            <person name="Posnien N."/>
            <person name="Reuter R."/>
            <person name="Roth S."/>
            <person name="Savard J."/>
            <person name="Schinko J.B."/>
            <person name="Schmitt C."/>
            <person name="Schoppmeier M."/>
            <person name="Schroder R."/>
            <person name="Shippy T.D."/>
            <person name="Simonnet F."/>
            <person name="Marques-Souza H."/>
            <person name="Tautz D."/>
            <person name="Tomoyasu Y."/>
            <person name="Trauner J."/>
            <person name="Van der Zee M."/>
            <person name="Vervoort M."/>
            <person name="Wittkopp N."/>
            <person name="Wimmer E.A."/>
            <person name="Yang X."/>
            <person name="Jones A.K."/>
            <person name="Sattelle D.B."/>
            <person name="Ebert P.R."/>
            <person name="Nelson D."/>
            <person name="Scott J.G."/>
            <person name="Beeman R.W."/>
            <person name="Muthukrishnan S."/>
            <person name="Kramer K.J."/>
            <person name="Arakane Y."/>
            <person name="Beeman R.W."/>
            <person name="Zhu Q."/>
            <person name="Hogenkamp D."/>
            <person name="Dixit R."/>
            <person name="Oppert B."/>
            <person name="Jiang H."/>
            <person name="Zou Z."/>
            <person name="Marshall J."/>
            <person name="Elpidina E."/>
            <person name="Vinokurov K."/>
            <person name="Oppert C."/>
            <person name="Zou Z."/>
            <person name="Evans J."/>
            <person name="Lu Z."/>
            <person name="Zhao P."/>
            <person name="Sumathipala N."/>
            <person name="Altincicek B."/>
            <person name="Vilcinskas A."/>
            <person name="Williams M."/>
            <person name="Hultmark D."/>
            <person name="Hetru C."/>
            <person name="Jiang H."/>
            <person name="Grimmelikhuijzen C.J."/>
            <person name="Hauser F."/>
            <person name="Cazzamali G."/>
            <person name="Williamson M."/>
            <person name="Park Y."/>
            <person name="Li B."/>
            <person name="Tanaka Y."/>
            <person name="Predel R."/>
            <person name="Neupert S."/>
            <person name="Schachtner J."/>
            <person name="Verleyen P."/>
            <person name="Raible F."/>
            <person name="Bork P."/>
            <person name="Friedrich M."/>
            <person name="Walden K.K."/>
            <person name="Robertson H.M."/>
            <person name="Angeli S."/>
            <person name="Foret S."/>
            <person name="Bucher G."/>
            <person name="Schuetz S."/>
            <person name="Maleszka R."/>
            <person name="Wimmer E.A."/>
            <person name="Beeman R.W."/>
            <person name="Lorenzen M."/>
            <person name="Tomoyasu Y."/>
            <person name="Miller S.C."/>
            <person name="Grossmann D."/>
            <person name="Bucher G."/>
        </authorList>
    </citation>
    <scope>NUCLEOTIDE SEQUENCE [LARGE SCALE GENOMIC DNA]</scope>
    <source>
        <strain evidence="3 4">Georgia GA2</strain>
    </source>
</reference>
<accession>A0A139W8L4</accession>
<keyword evidence="4" id="KW-1185">Reference proteome</keyword>
<evidence type="ECO:0000259" key="2">
    <source>
        <dbReference type="PROSITE" id="PS50878"/>
    </source>
</evidence>
<dbReference type="CDD" id="cd01647">
    <property type="entry name" value="RT_LTR"/>
    <property type="match status" value="1"/>
</dbReference>
<dbReference type="SUPFAM" id="SSF56672">
    <property type="entry name" value="DNA/RNA polymerases"/>
    <property type="match status" value="1"/>
</dbReference>
<feature type="compositionally biased region" description="Basic and acidic residues" evidence="1">
    <location>
        <begin position="1"/>
        <end position="19"/>
    </location>
</feature>
<dbReference type="OMA" id="WGHISTA"/>
<dbReference type="Pfam" id="PF00078">
    <property type="entry name" value="RVT_1"/>
    <property type="match status" value="1"/>
</dbReference>
<proteinExistence type="predicted"/>
<dbReference type="EMBL" id="KQ973164">
    <property type="protein sequence ID" value="KXZ75618.1"/>
    <property type="molecule type" value="Genomic_DNA"/>
</dbReference>
<dbReference type="Gene3D" id="3.10.10.10">
    <property type="entry name" value="HIV Type 1 Reverse Transcriptase, subunit A, domain 1"/>
    <property type="match status" value="1"/>
</dbReference>
<dbReference type="InterPro" id="IPR052055">
    <property type="entry name" value="Hepadnavirus_pol/RT"/>
</dbReference>
<evidence type="ECO:0000256" key="1">
    <source>
        <dbReference type="SAM" id="MobiDB-lite"/>
    </source>
</evidence>
<reference evidence="3 4" key="2">
    <citation type="journal article" date="2010" name="Nucleic Acids Res.">
        <title>BeetleBase in 2010: revisions to provide comprehensive genomic information for Tribolium castaneum.</title>
        <authorList>
            <person name="Kim H.S."/>
            <person name="Murphy T."/>
            <person name="Xia J."/>
            <person name="Caragea D."/>
            <person name="Park Y."/>
            <person name="Beeman R.W."/>
            <person name="Lorenzen M.D."/>
            <person name="Butcher S."/>
            <person name="Manak J.R."/>
            <person name="Brown S.J."/>
        </authorList>
    </citation>
    <scope>NUCLEOTIDE SEQUENCE [LARGE SCALE GENOMIC DNA]</scope>
    <source>
        <strain evidence="3 4">Georgia GA2</strain>
    </source>
</reference>
<dbReference type="InParanoid" id="A0A139W8L4"/>
<organism evidence="3 4">
    <name type="scientific">Tribolium castaneum</name>
    <name type="common">Red flour beetle</name>
    <dbReference type="NCBI Taxonomy" id="7070"/>
    <lineage>
        <taxon>Eukaryota</taxon>
        <taxon>Metazoa</taxon>
        <taxon>Ecdysozoa</taxon>
        <taxon>Arthropoda</taxon>
        <taxon>Hexapoda</taxon>
        <taxon>Insecta</taxon>
        <taxon>Pterygota</taxon>
        <taxon>Neoptera</taxon>
        <taxon>Endopterygota</taxon>
        <taxon>Coleoptera</taxon>
        <taxon>Polyphaga</taxon>
        <taxon>Cucujiformia</taxon>
        <taxon>Tenebrionidae</taxon>
        <taxon>Tenebrionidae incertae sedis</taxon>
        <taxon>Tribolium</taxon>
    </lineage>
</organism>
<dbReference type="PROSITE" id="PS50878">
    <property type="entry name" value="RT_POL"/>
    <property type="match status" value="1"/>
</dbReference>
<dbReference type="eggNOG" id="KOG0017">
    <property type="taxonomic scope" value="Eukaryota"/>
</dbReference>
<feature type="compositionally biased region" description="Basic and acidic residues" evidence="1">
    <location>
        <begin position="32"/>
        <end position="51"/>
    </location>
</feature>
<protein>
    <submittedName>
        <fullName evidence="3">Gag-Pol polyprotein-like Protein</fullName>
    </submittedName>
</protein>
<gene>
    <name evidence="3" type="primary">AUGUSTUS-3.0.2_30940</name>
    <name evidence="3" type="ORF">TcasGA2_TC030940</name>
</gene>
<dbReference type="PANTHER" id="PTHR33050:SF7">
    <property type="entry name" value="RIBONUCLEASE H"/>
    <property type="match status" value="1"/>
</dbReference>